<dbReference type="Pfam" id="PF04542">
    <property type="entry name" value="Sigma70_r2"/>
    <property type="match status" value="1"/>
</dbReference>
<dbReference type="GO" id="GO:0006352">
    <property type="term" value="P:DNA-templated transcription initiation"/>
    <property type="evidence" value="ECO:0007669"/>
    <property type="project" value="InterPro"/>
</dbReference>
<feature type="domain" description="RNA polymerase sigma-70 region 2" evidence="7">
    <location>
        <begin position="10"/>
        <end position="65"/>
    </location>
</feature>
<keyword evidence="2 6" id="KW-0805">Transcription regulation</keyword>
<evidence type="ECO:0000256" key="6">
    <source>
        <dbReference type="RuleBase" id="RU000716"/>
    </source>
</evidence>
<dbReference type="Pfam" id="PF08281">
    <property type="entry name" value="Sigma70_r4_2"/>
    <property type="match status" value="1"/>
</dbReference>
<dbReference type="GO" id="GO:0003677">
    <property type="term" value="F:DNA binding"/>
    <property type="evidence" value="ECO:0007669"/>
    <property type="project" value="UniProtKB-KW"/>
</dbReference>
<dbReference type="InterPro" id="IPR013325">
    <property type="entry name" value="RNA_pol_sigma_r2"/>
</dbReference>
<sequence length="177" mass="19370">MKAKFDVIPHLEDLWRYGRVLTGNDSDADDLVQEALARALSMAGSYDPSRPLLPWLIRIVRNTFFTGASRADADRRRLASIADMSDAASPPPQEHSAELSNVGRALARMPTDQAEILHLVGVLGFTYAEAAELLGVPTGTVMSRLSRARTALKNNMENMDSGTSRHLKIIGGRDVVR</sequence>
<dbReference type="InterPro" id="IPR000838">
    <property type="entry name" value="RNA_pol_sigma70_ECF_CS"/>
</dbReference>
<protein>
    <recommendedName>
        <fullName evidence="6">RNA polymerase sigma factor</fullName>
    </recommendedName>
</protein>
<dbReference type="PROSITE" id="PS01063">
    <property type="entry name" value="SIGMA70_ECF"/>
    <property type="match status" value="1"/>
</dbReference>
<dbReference type="NCBIfam" id="TIGR02937">
    <property type="entry name" value="sigma70-ECF"/>
    <property type="match status" value="1"/>
</dbReference>
<dbReference type="GO" id="GO:0016987">
    <property type="term" value="F:sigma factor activity"/>
    <property type="evidence" value="ECO:0007669"/>
    <property type="project" value="UniProtKB-KW"/>
</dbReference>
<reference evidence="10" key="1">
    <citation type="submission" date="2014-08" db="EMBL/GenBank/DDBJ databases">
        <authorList>
            <person name="Moulin L."/>
        </authorList>
    </citation>
    <scope>NUCLEOTIDE SEQUENCE [LARGE SCALE GENOMIC DNA]</scope>
</reference>
<feature type="domain" description="RNA polymerase sigma factor 70 region 4 type 2" evidence="8">
    <location>
        <begin position="102"/>
        <end position="152"/>
    </location>
</feature>
<accession>A0A090DZU4</accession>
<dbReference type="STRING" id="69974.MPLDJ20_270076"/>
<evidence type="ECO:0000256" key="5">
    <source>
        <dbReference type="ARBA" id="ARBA00023163"/>
    </source>
</evidence>
<dbReference type="InterPro" id="IPR014284">
    <property type="entry name" value="RNA_pol_sigma-70_dom"/>
</dbReference>
<organism evidence="9 10">
    <name type="scientific">Mesorhizobium plurifarium</name>
    <dbReference type="NCBI Taxonomy" id="69974"/>
    <lineage>
        <taxon>Bacteria</taxon>
        <taxon>Pseudomonadati</taxon>
        <taxon>Pseudomonadota</taxon>
        <taxon>Alphaproteobacteria</taxon>
        <taxon>Hyphomicrobiales</taxon>
        <taxon>Phyllobacteriaceae</taxon>
        <taxon>Mesorhizobium</taxon>
    </lineage>
</organism>
<dbReference type="Proteomes" id="UP000045285">
    <property type="component" value="Unassembled WGS sequence"/>
</dbReference>
<dbReference type="CDD" id="cd06171">
    <property type="entry name" value="Sigma70_r4"/>
    <property type="match status" value="1"/>
</dbReference>
<dbReference type="AlphaFoldDB" id="A0A090DZU4"/>
<evidence type="ECO:0000259" key="8">
    <source>
        <dbReference type="Pfam" id="PF08281"/>
    </source>
</evidence>
<dbReference type="SUPFAM" id="SSF88946">
    <property type="entry name" value="Sigma2 domain of RNA polymerase sigma factors"/>
    <property type="match status" value="1"/>
</dbReference>
<evidence type="ECO:0000256" key="1">
    <source>
        <dbReference type="ARBA" id="ARBA00010641"/>
    </source>
</evidence>
<dbReference type="Gene3D" id="1.10.1740.10">
    <property type="match status" value="1"/>
</dbReference>
<gene>
    <name evidence="9" type="ORF">MPL3356_40030</name>
</gene>
<evidence type="ECO:0000256" key="2">
    <source>
        <dbReference type="ARBA" id="ARBA00023015"/>
    </source>
</evidence>
<evidence type="ECO:0000313" key="10">
    <source>
        <dbReference type="Proteomes" id="UP000045285"/>
    </source>
</evidence>
<dbReference type="SUPFAM" id="SSF88659">
    <property type="entry name" value="Sigma3 and sigma4 domains of RNA polymerase sigma factors"/>
    <property type="match status" value="1"/>
</dbReference>
<keyword evidence="5 6" id="KW-0804">Transcription</keyword>
<dbReference type="InterPro" id="IPR007627">
    <property type="entry name" value="RNA_pol_sigma70_r2"/>
</dbReference>
<evidence type="ECO:0000259" key="7">
    <source>
        <dbReference type="Pfam" id="PF04542"/>
    </source>
</evidence>
<dbReference type="InterPro" id="IPR036388">
    <property type="entry name" value="WH-like_DNA-bd_sf"/>
</dbReference>
<keyword evidence="3 6" id="KW-0731">Sigma factor</keyword>
<dbReference type="InterPro" id="IPR039425">
    <property type="entry name" value="RNA_pol_sigma-70-like"/>
</dbReference>
<dbReference type="Gene3D" id="1.10.10.10">
    <property type="entry name" value="Winged helix-like DNA-binding domain superfamily/Winged helix DNA-binding domain"/>
    <property type="match status" value="1"/>
</dbReference>
<dbReference type="PANTHER" id="PTHR43133:SF25">
    <property type="entry name" value="RNA POLYMERASE SIGMA FACTOR RFAY-RELATED"/>
    <property type="match status" value="1"/>
</dbReference>
<dbReference type="PANTHER" id="PTHR43133">
    <property type="entry name" value="RNA POLYMERASE ECF-TYPE SIGMA FACTO"/>
    <property type="match status" value="1"/>
</dbReference>
<dbReference type="InterPro" id="IPR013324">
    <property type="entry name" value="RNA_pol_sigma_r3/r4-like"/>
</dbReference>
<evidence type="ECO:0000256" key="4">
    <source>
        <dbReference type="ARBA" id="ARBA00023125"/>
    </source>
</evidence>
<dbReference type="InterPro" id="IPR013249">
    <property type="entry name" value="RNA_pol_sigma70_r4_t2"/>
</dbReference>
<keyword evidence="10" id="KW-1185">Reference proteome</keyword>
<proteinExistence type="inferred from homology"/>
<dbReference type="EMBL" id="CCMZ01000034">
    <property type="protein sequence ID" value="CDX22633.1"/>
    <property type="molecule type" value="Genomic_DNA"/>
</dbReference>
<evidence type="ECO:0000256" key="3">
    <source>
        <dbReference type="ARBA" id="ARBA00023082"/>
    </source>
</evidence>
<evidence type="ECO:0000313" key="9">
    <source>
        <dbReference type="EMBL" id="CDX22633.1"/>
    </source>
</evidence>
<keyword evidence="4 6" id="KW-0238">DNA-binding</keyword>
<comment type="similarity">
    <text evidence="1 6">Belongs to the sigma-70 factor family. ECF subfamily.</text>
</comment>
<name>A0A090DZU4_MESPL</name>